<dbReference type="Proteomes" id="UP000235220">
    <property type="component" value="Chromosome 12"/>
</dbReference>
<dbReference type="AlphaFoldDB" id="A0A2I4EYE0"/>
<keyword evidence="2" id="KW-0804">Transcription</keyword>
<accession>A0A2I4EYE0</accession>
<dbReference type="InterPro" id="IPR059002">
    <property type="entry name" value="IBH1_N"/>
</dbReference>
<dbReference type="PANTHER" id="PTHR33124">
    <property type="entry name" value="TRANSCRIPTION FACTOR IBH1-LIKE 1"/>
    <property type="match status" value="1"/>
</dbReference>
<dbReference type="Gramene" id="Jr12_08380_p1">
    <property type="protein sequence ID" value="cds.Jr12_08380_p1"/>
    <property type="gene ID" value="Jr12_08380"/>
</dbReference>
<organism evidence="4 5">
    <name type="scientific">Juglans regia</name>
    <name type="common">English walnut</name>
    <dbReference type="NCBI Taxonomy" id="51240"/>
    <lineage>
        <taxon>Eukaryota</taxon>
        <taxon>Viridiplantae</taxon>
        <taxon>Streptophyta</taxon>
        <taxon>Embryophyta</taxon>
        <taxon>Tracheophyta</taxon>
        <taxon>Spermatophyta</taxon>
        <taxon>Magnoliopsida</taxon>
        <taxon>eudicotyledons</taxon>
        <taxon>Gunneridae</taxon>
        <taxon>Pentapetalae</taxon>
        <taxon>rosids</taxon>
        <taxon>fabids</taxon>
        <taxon>Fagales</taxon>
        <taxon>Juglandaceae</taxon>
        <taxon>Juglans</taxon>
    </lineage>
</organism>
<dbReference type="KEGG" id="jre:108993832"/>
<dbReference type="GeneID" id="108993832"/>
<feature type="domain" description="IBH1-like N-terminal" evidence="3">
    <location>
        <begin position="14"/>
        <end position="78"/>
    </location>
</feature>
<dbReference type="FunCoup" id="A0A2I4EYE0">
    <property type="interactions" value="206"/>
</dbReference>
<dbReference type="PANTHER" id="PTHR33124:SF109">
    <property type="entry name" value="TRANSCRIPTION FACTOR IBH1"/>
    <property type="match status" value="1"/>
</dbReference>
<evidence type="ECO:0000256" key="1">
    <source>
        <dbReference type="ARBA" id="ARBA00023015"/>
    </source>
</evidence>
<evidence type="ECO:0000313" key="4">
    <source>
        <dbReference type="Proteomes" id="UP000235220"/>
    </source>
</evidence>
<dbReference type="InterPro" id="IPR044660">
    <property type="entry name" value="IBH1-like"/>
</dbReference>
<dbReference type="GO" id="GO:0006355">
    <property type="term" value="P:regulation of DNA-templated transcription"/>
    <property type="evidence" value="ECO:0007669"/>
    <property type="project" value="InterPro"/>
</dbReference>
<reference evidence="5" key="1">
    <citation type="submission" date="2025-08" db="UniProtKB">
        <authorList>
            <consortium name="RefSeq"/>
        </authorList>
    </citation>
    <scope>IDENTIFICATION</scope>
    <source>
        <tissue evidence="5">Leaves</tissue>
    </source>
</reference>
<sequence length="157" mass="17507">MISKGATRNSNSRRVKFARRFVSALLHMRNRNPRPGSLSIEGVRTKSQRIKIAAYLSMAHAVGSRRAWSRAVLSKLGSRARRHMSRMGRSSLGSLKKKRVIRSYSPGELGQAKKLRQLVPGGKTMDICSLLEETAHYITCLATQVKVMQTLADNVSK</sequence>
<evidence type="ECO:0000256" key="2">
    <source>
        <dbReference type="ARBA" id="ARBA00023163"/>
    </source>
</evidence>
<dbReference type="RefSeq" id="XP_018824411.1">
    <property type="nucleotide sequence ID" value="XM_018968866.2"/>
</dbReference>
<gene>
    <name evidence="5" type="primary">LOC108993832</name>
</gene>
<protein>
    <submittedName>
        <fullName evidence="5">Transcription factor IBH1-like</fullName>
    </submittedName>
</protein>
<evidence type="ECO:0000259" key="3">
    <source>
        <dbReference type="Pfam" id="PF26576"/>
    </source>
</evidence>
<evidence type="ECO:0000313" key="5">
    <source>
        <dbReference type="RefSeq" id="XP_018824411.1"/>
    </source>
</evidence>
<dbReference type="OrthoDB" id="786845at2759"/>
<dbReference type="Pfam" id="PF26576">
    <property type="entry name" value="IBH1_N"/>
    <property type="match status" value="1"/>
</dbReference>
<keyword evidence="4" id="KW-1185">Reference proteome</keyword>
<name>A0A2I4EYE0_JUGRE</name>
<proteinExistence type="predicted"/>
<dbReference type="STRING" id="51240.A0A2I4EYE0"/>
<keyword evidence="1" id="KW-0805">Transcription regulation</keyword>